<feature type="transmembrane region" description="Helical" evidence="6">
    <location>
        <begin position="428"/>
        <end position="446"/>
    </location>
</feature>
<feature type="transmembrane region" description="Helical" evidence="6">
    <location>
        <begin position="55"/>
        <end position="75"/>
    </location>
</feature>
<feature type="transmembrane region" description="Helical" evidence="6">
    <location>
        <begin position="283"/>
        <end position="308"/>
    </location>
</feature>
<dbReference type="GO" id="GO:0005886">
    <property type="term" value="C:plasma membrane"/>
    <property type="evidence" value="ECO:0007669"/>
    <property type="project" value="TreeGrafter"/>
</dbReference>
<dbReference type="Proteomes" id="UP000717696">
    <property type="component" value="Unassembled WGS sequence"/>
</dbReference>
<dbReference type="SUPFAM" id="SSF103473">
    <property type="entry name" value="MFS general substrate transporter"/>
    <property type="match status" value="1"/>
</dbReference>
<keyword evidence="9" id="KW-1185">Reference proteome</keyword>
<dbReference type="PANTHER" id="PTHR23502:SF160">
    <property type="entry name" value="MAJOR FACILITATOR SUPERFAMILY (MFS) PROFILE DOMAIN-CONTAINING PROTEIN-RELATED"/>
    <property type="match status" value="1"/>
</dbReference>
<feature type="transmembrane region" description="Helical" evidence="6">
    <location>
        <begin position="142"/>
        <end position="165"/>
    </location>
</feature>
<feature type="transmembrane region" description="Helical" evidence="6">
    <location>
        <begin position="171"/>
        <end position="191"/>
    </location>
</feature>
<evidence type="ECO:0000256" key="1">
    <source>
        <dbReference type="ARBA" id="ARBA00004141"/>
    </source>
</evidence>
<keyword evidence="3 6" id="KW-1133">Transmembrane helix</keyword>
<feature type="transmembrane region" description="Helical" evidence="6">
    <location>
        <begin position="20"/>
        <end position="43"/>
    </location>
</feature>
<evidence type="ECO:0000256" key="5">
    <source>
        <dbReference type="ARBA" id="ARBA00023180"/>
    </source>
</evidence>
<evidence type="ECO:0000313" key="8">
    <source>
        <dbReference type="EMBL" id="KAH7160571.1"/>
    </source>
</evidence>
<accession>A0A9P9JGH4</accession>
<dbReference type="InterPro" id="IPR020846">
    <property type="entry name" value="MFS_dom"/>
</dbReference>
<proteinExistence type="predicted"/>
<feature type="transmembrane region" description="Helical" evidence="6">
    <location>
        <begin position="390"/>
        <end position="416"/>
    </location>
</feature>
<dbReference type="Gene3D" id="1.20.1250.20">
    <property type="entry name" value="MFS general substrate transporter like domains"/>
    <property type="match status" value="1"/>
</dbReference>
<dbReference type="InterPro" id="IPR036259">
    <property type="entry name" value="MFS_trans_sf"/>
</dbReference>
<evidence type="ECO:0000313" key="9">
    <source>
        <dbReference type="Proteomes" id="UP000717696"/>
    </source>
</evidence>
<dbReference type="Pfam" id="PF07690">
    <property type="entry name" value="MFS_1"/>
    <property type="match status" value="1"/>
</dbReference>
<name>A0A9P9JGH4_9HYPO</name>
<reference evidence="8" key="1">
    <citation type="journal article" date="2021" name="Nat. Commun.">
        <title>Genetic determinants of endophytism in the Arabidopsis root mycobiome.</title>
        <authorList>
            <person name="Mesny F."/>
            <person name="Miyauchi S."/>
            <person name="Thiergart T."/>
            <person name="Pickel B."/>
            <person name="Atanasova L."/>
            <person name="Karlsson M."/>
            <person name="Huettel B."/>
            <person name="Barry K.W."/>
            <person name="Haridas S."/>
            <person name="Chen C."/>
            <person name="Bauer D."/>
            <person name="Andreopoulos W."/>
            <person name="Pangilinan J."/>
            <person name="LaButti K."/>
            <person name="Riley R."/>
            <person name="Lipzen A."/>
            <person name="Clum A."/>
            <person name="Drula E."/>
            <person name="Henrissat B."/>
            <person name="Kohler A."/>
            <person name="Grigoriev I.V."/>
            <person name="Martin F.M."/>
            <person name="Hacquard S."/>
        </authorList>
    </citation>
    <scope>NUCLEOTIDE SEQUENCE</scope>
    <source>
        <strain evidence="8">MPI-CAGE-AT-0021</strain>
    </source>
</reference>
<evidence type="ECO:0000256" key="2">
    <source>
        <dbReference type="ARBA" id="ARBA00022692"/>
    </source>
</evidence>
<protein>
    <submittedName>
        <fullName evidence="8">Major facilitator superfamily domain-containing protein</fullName>
    </submittedName>
</protein>
<comment type="subcellular location">
    <subcellularLocation>
        <location evidence="1">Membrane</location>
        <topology evidence="1">Multi-pass membrane protein</topology>
    </subcellularLocation>
</comment>
<comment type="caution">
    <text evidence="8">The sequence shown here is derived from an EMBL/GenBank/DDBJ whole genome shotgun (WGS) entry which is preliminary data.</text>
</comment>
<keyword evidence="4 6" id="KW-0472">Membrane</keyword>
<dbReference type="GO" id="GO:0022857">
    <property type="term" value="F:transmembrane transporter activity"/>
    <property type="evidence" value="ECO:0007669"/>
    <property type="project" value="InterPro"/>
</dbReference>
<dbReference type="EMBL" id="JAGMUU010000002">
    <property type="protein sequence ID" value="KAH7160571.1"/>
    <property type="molecule type" value="Genomic_DNA"/>
</dbReference>
<dbReference type="InterPro" id="IPR011701">
    <property type="entry name" value="MFS"/>
</dbReference>
<feature type="domain" description="Major facilitator superfamily (MFS) profile" evidence="7">
    <location>
        <begin position="13"/>
        <end position="490"/>
    </location>
</feature>
<sequence length="490" mass="52858">MALSPWSWPFWWRLLILLNVSFYNMLGNIFAAGISSLFGLIMQEFHCTEKEASQLGTYVLLTLGLSNLIALPLAFLIGKRYTIIVSLVVFLGANIWSGEAQSYQSLRSARILGGMAGGLIEALAPTIVAETFPKRQLARAMVVYVGFLAMGAAIGPIISGAIAQGLGEWRWFQRVMSIAVAFNLVFSIIMLPETTHEAMGLSEGTVLVGQREEAEIRQTDCKAEESMVENATSTAQTSSLAEQPTLKMEYVRRSFSLHFVELNWKASLISFFQPFELIVLPQVLVTVVIFGLTIGWTAITSILISIIYAQPPLLWGPLSIGLLNVGPLVGITIGLPIGGALADILYNCATRRSNGVTNPATRLPALLPGALLSPAGCVVMGFGLRDPGDYIVVCVGWGMLCLGLTSSANVLLTYAVDCLPTRAAHIGALANVTKNSIGFAVSYGAVDWLRRMGPVNQFSTMAGILWGSYLLAIPVWVFSKTLVRKATAFA</sequence>
<feature type="transmembrane region" description="Helical" evidence="6">
    <location>
        <begin position="363"/>
        <end position="384"/>
    </location>
</feature>
<feature type="transmembrane region" description="Helical" evidence="6">
    <location>
        <begin position="81"/>
        <end position="98"/>
    </location>
</feature>
<evidence type="ECO:0000256" key="6">
    <source>
        <dbReference type="SAM" id="Phobius"/>
    </source>
</evidence>
<organism evidence="8 9">
    <name type="scientific">Dactylonectria estremocensis</name>
    <dbReference type="NCBI Taxonomy" id="1079267"/>
    <lineage>
        <taxon>Eukaryota</taxon>
        <taxon>Fungi</taxon>
        <taxon>Dikarya</taxon>
        <taxon>Ascomycota</taxon>
        <taxon>Pezizomycotina</taxon>
        <taxon>Sordariomycetes</taxon>
        <taxon>Hypocreomycetidae</taxon>
        <taxon>Hypocreales</taxon>
        <taxon>Nectriaceae</taxon>
        <taxon>Dactylonectria</taxon>
    </lineage>
</organism>
<feature type="transmembrane region" description="Helical" evidence="6">
    <location>
        <begin position="458"/>
        <end position="478"/>
    </location>
</feature>
<keyword evidence="5" id="KW-0325">Glycoprotein</keyword>
<evidence type="ECO:0000256" key="3">
    <source>
        <dbReference type="ARBA" id="ARBA00022989"/>
    </source>
</evidence>
<dbReference type="PANTHER" id="PTHR23502">
    <property type="entry name" value="MAJOR FACILITATOR SUPERFAMILY"/>
    <property type="match status" value="1"/>
</dbReference>
<dbReference type="AlphaFoldDB" id="A0A9P9JGH4"/>
<keyword evidence="2 6" id="KW-0812">Transmembrane</keyword>
<evidence type="ECO:0000256" key="4">
    <source>
        <dbReference type="ARBA" id="ARBA00023136"/>
    </source>
</evidence>
<dbReference type="OrthoDB" id="2585655at2759"/>
<evidence type="ECO:0000259" key="7">
    <source>
        <dbReference type="PROSITE" id="PS50850"/>
    </source>
</evidence>
<dbReference type="PROSITE" id="PS50850">
    <property type="entry name" value="MFS"/>
    <property type="match status" value="1"/>
</dbReference>
<gene>
    <name evidence="8" type="ORF">B0J13DRAFT_519970</name>
</gene>
<feature type="transmembrane region" description="Helical" evidence="6">
    <location>
        <begin position="320"/>
        <end position="342"/>
    </location>
</feature>